<feature type="compositionally biased region" description="Low complexity" evidence="1">
    <location>
        <begin position="34"/>
        <end position="46"/>
    </location>
</feature>
<reference evidence="4" key="1">
    <citation type="journal article" date="2023" name="Commun. Biol.">
        <title>Genome analysis of Parmales, the sister group of diatoms, reveals the evolutionary specialization of diatoms from phago-mixotrophs to photoautotrophs.</title>
        <authorList>
            <person name="Ban H."/>
            <person name="Sato S."/>
            <person name="Yoshikawa S."/>
            <person name="Yamada K."/>
            <person name="Nakamura Y."/>
            <person name="Ichinomiya M."/>
            <person name="Sato N."/>
            <person name="Blanc-Mathieu R."/>
            <person name="Endo H."/>
            <person name="Kuwata A."/>
            <person name="Ogata H."/>
        </authorList>
    </citation>
    <scope>NUCLEOTIDE SEQUENCE [LARGE SCALE GENOMIC DNA]</scope>
    <source>
        <strain evidence="4">NIES 3701</strain>
    </source>
</reference>
<feature type="domain" description="N-acetyltransferase" evidence="2">
    <location>
        <begin position="77"/>
        <end position="243"/>
    </location>
</feature>
<protein>
    <recommendedName>
        <fullName evidence="2">N-acetyltransferase domain-containing protein</fullName>
    </recommendedName>
</protein>
<organism evidence="3 4">
    <name type="scientific">Triparma strigata</name>
    <dbReference type="NCBI Taxonomy" id="1606541"/>
    <lineage>
        <taxon>Eukaryota</taxon>
        <taxon>Sar</taxon>
        <taxon>Stramenopiles</taxon>
        <taxon>Ochrophyta</taxon>
        <taxon>Bolidophyceae</taxon>
        <taxon>Parmales</taxon>
        <taxon>Triparmaceae</taxon>
        <taxon>Triparma</taxon>
    </lineage>
</organism>
<feature type="compositionally biased region" description="Basic and acidic residues" evidence="1">
    <location>
        <begin position="23"/>
        <end position="33"/>
    </location>
</feature>
<dbReference type="Gene3D" id="3.40.630.30">
    <property type="match status" value="1"/>
</dbReference>
<name>A0A9W7BLJ3_9STRA</name>
<evidence type="ECO:0000259" key="2">
    <source>
        <dbReference type="PROSITE" id="PS51186"/>
    </source>
</evidence>
<dbReference type="Proteomes" id="UP001165085">
    <property type="component" value="Unassembled WGS sequence"/>
</dbReference>
<dbReference type="CDD" id="cd04301">
    <property type="entry name" value="NAT_SF"/>
    <property type="match status" value="1"/>
</dbReference>
<dbReference type="Pfam" id="PF00583">
    <property type="entry name" value="Acetyltransf_1"/>
    <property type="match status" value="1"/>
</dbReference>
<dbReference type="SUPFAM" id="SSF55729">
    <property type="entry name" value="Acyl-CoA N-acyltransferases (Nat)"/>
    <property type="match status" value="1"/>
</dbReference>
<dbReference type="InterPro" id="IPR000182">
    <property type="entry name" value="GNAT_dom"/>
</dbReference>
<dbReference type="EMBL" id="BRXY01000363">
    <property type="protein sequence ID" value="GMH89842.1"/>
    <property type="molecule type" value="Genomic_DNA"/>
</dbReference>
<gene>
    <name evidence="3" type="ORF">TrST_g9241</name>
</gene>
<feature type="region of interest" description="Disordered" evidence="1">
    <location>
        <begin position="1"/>
        <end position="48"/>
    </location>
</feature>
<dbReference type="GO" id="GO:0016747">
    <property type="term" value="F:acyltransferase activity, transferring groups other than amino-acyl groups"/>
    <property type="evidence" value="ECO:0007669"/>
    <property type="project" value="InterPro"/>
</dbReference>
<evidence type="ECO:0000313" key="4">
    <source>
        <dbReference type="Proteomes" id="UP001165085"/>
    </source>
</evidence>
<evidence type="ECO:0000256" key="1">
    <source>
        <dbReference type="SAM" id="MobiDB-lite"/>
    </source>
</evidence>
<sequence length="356" mass="37578">MSGFNRKSGAVSATSQFSSELPDWAKKQNEEAQKFNQQAQKAAAKKAGGGRMGYGLGGGAAGGAPAAQHSGPIGFDFRFADDDEEDAADITACVNSAFGGENAPKLLAGDLSGGGGARWLVVETSYPDEVMVACCRLKVDMSEKSCAIDILAVDSRAQGKGAGSYLLKKAENMAYGMGCEKCEICVGHWMERVVAWCEKRGYESGGGELWPENRIDEIPEPTQVSIKAASMLPMMVRMRKKLGGENKDKKKKKEAKSAPDFGAALSGGQLDFISDITKTLNSLPVTHDVSGTQPVATTITASDRAAGMVEASAGRAELEDLVGDLLKALKTDQGRKDFKRLSVPVSTVGQGHESEA</sequence>
<dbReference type="AlphaFoldDB" id="A0A9W7BLJ3"/>
<comment type="caution">
    <text evidence="3">The sequence shown here is derived from an EMBL/GenBank/DDBJ whole genome shotgun (WGS) entry which is preliminary data.</text>
</comment>
<proteinExistence type="predicted"/>
<dbReference type="InterPro" id="IPR016181">
    <property type="entry name" value="Acyl_CoA_acyltransferase"/>
</dbReference>
<dbReference type="OrthoDB" id="5689at2759"/>
<dbReference type="PROSITE" id="PS51186">
    <property type="entry name" value="GNAT"/>
    <property type="match status" value="1"/>
</dbReference>
<accession>A0A9W7BLJ3</accession>
<evidence type="ECO:0000313" key="3">
    <source>
        <dbReference type="EMBL" id="GMH89842.1"/>
    </source>
</evidence>
<keyword evidence="4" id="KW-1185">Reference proteome</keyword>